<keyword evidence="1" id="KW-0472">Membrane</keyword>
<keyword evidence="1" id="KW-1133">Transmembrane helix</keyword>
<comment type="caution">
    <text evidence="2">The sequence shown here is derived from an EMBL/GenBank/DDBJ whole genome shotgun (WGS) entry which is preliminary data.</text>
</comment>
<dbReference type="Proteomes" id="UP000237310">
    <property type="component" value="Unassembled WGS sequence"/>
</dbReference>
<evidence type="ECO:0000313" key="3">
    <source>
        <dbReference type="Proteomes" id="UP000237310"/>
    </source>
</evidence>
<dbReference type="AlphaFoldDB" id="A0A2S5AF64"/>
<proteinExistence type="predicted"/>
<evidence type="ECO:0000256" key="1">
    <source>
        <dbReference type="SAM" id="Phobius"/>
    </source>
</evidence>
<protein>
    <recommendedName>
        <fullName evidence="4">DUF3999 domain-containing protein</fullName>
    </recommendedName>
</protein>
<feature type="transmembrane region" description="Helical" evidence="1">
    <location>
        <begin position="381"/>
        <end position="402"/>
    </location>
</feature>
<evidence type="ECO:0000313" key="2">
    <source>
        <dbReference type="EMBL" id="POY41198.1"/>
    </source>
</evidence>
<keyword evidence="3" id="KW-1185">Reference proteome</keyword>
<keyword evidence="1" id="KW-0812">Transmembrane</keyword>
<accession>A0A2S5AF64</accession>
<evidence type="ECO:0008006" key="4">
    <source>
        <dbReference type="Google" id="ProtNLM"/>
    </source>
</evidence>
<reference evidence="2 3" key="1">
    <citation type="submission" date="2018-01" db="EMBL/GenBank/DDBJ databases">
        <authorList>
            <person name="Gaut B.S."/>
            <person name="Morton B.R."/>
            <person name="Clegg M.T."/>
            <person name="Duvall M.R."/>
        </authorList>
    </citation>
    <scope>NUCLEOTIDE SEQUENCE [LARGE SCALE GENOMIC DNA]</scope>
    <source>
        <strain evidence="2 3">HR-AY</strain>
    </source>
</reference>
<gene>
    <name evidence="2" type="ORF">C3L50_01355</name>
</gene>
<organism evidence="2 3">
    <name type="scientific">Flavobacterium alvei</name>
    <dbReference type="NCBI Taxonomy" id="2080416"/>
    <lineage>
        <taxon>Bacteria</taxon>
        <taxon>Pseudomonadati</taxon>
        <taxon>Bacteroidota</taxon>
        <taxon>Flavobacteriia</taxon>
        <taxon>Flavobacteriales</taxon>
        <taxon>Flavobacteriaceae</taxon>
        <taxon>Flavobacterium</taxon>
    </lineage>
</organism>
<dbReference type="EMBL" id="PQVG01000001">
    <property type="protein sequence ID" value="POY41198.1"/>
    <property type="molecule type" value="Genomic_DNA"/>
</dbReference>
<dbReference type="Gene3D" id="2.60.120.260">
    <property type="entry name" value="Galactose-binding domain-like"/>
    <property type="match status" value="1"/>
</dbReference>
<sequence>MKLNNFLIFLLATNGLLAQHTTTAKIEIPKENGLHKIVLPAEIRSFSKEELGDFRIVDSKEIEVPYYVIPQEYIDKTPHFFSECKIISTNVLPKNKTTLIFENPKTSIDSIVLCITNSDVTKTYSISGSNDQKEWFGLVNNSKLSDLVNTEETVVFKTISFPLTSYRYIKFDFNDKKTLPINILKIGFFASKTTSNILEEIHPKNIKFQQIPAEKKTRIYISFDHPQIVNQIHFKISSPNLFLRNTQIYVNKKKRINHKAVAFPENLSSFELNSNTKNTFTIPQFFGKECFIEIENQDNPPLTFSEIRFFQKPISVIADLKANQKYTVETGNSKLNSPDYDLENFKNRMGSNLPEAKIYDIKHEISQKTNVQNKSFWQESWFMWLCIGLGGIVIVFFTMSLVKDMKNNSTI</sequence>
<dbReference type="OrthoDB" id="994644at2"/>
<name>A0A2S5AF64_9FLAO</name>